<dbReference type="OrthoDB" id="1654118at2759"/>
<gene>
    <name evidence="2" type="ORF">L484_014589</name>
</gene>
<name>W9QYE0_9ROSA</name>
<evidence type="ECO:0000256" key="1">
    <source>
        <dbReference type="SAM" id="SignalP"/>
    </source>
</evidence>
<evidence type="ECO:0000313" key="3">
    <source>
        <dbReference type="Proteomes" id="UP000030645"/>
    </source>
</evidence>
<keyword evidence="1" id="KW-0732">Signal</keyword>
<evidence type="ECO:0000313" key="2">
    <source>
        <dbReference type="EMBL" id="EXB59095.1"/>
    </source>
</evidence>
<dbReference type="EMBL" id="KE344374">
    <property type="protein sequence ID" value="EXB59095.1"/>
    <property type="molecule type" value="Genomic_DNA"/>
</dbReference>
<protein>
    <submittedName>
        <fullName evidence="2">Uncharacterized protein</fullName>
    </submittedName>
</protein>
<dbReference type="KEGG" id="mnt:21397723"/>
<proteinExistence type="predicted"/>
<feature type="chain" id="PRO_5004929037" evidence="1">
    <location>
        <begin position="25"/>
        <end position="122"/>
    </location>
</feature>
<keyword evidence="3" id="KW-1185">Reference proteome</keyword>
<dbReference type="AlphaFoldDB" id="W9QYE0"/>
<organism evidence="2 3">
    <name type="scientific">Morus notabilis</name>
    <dbReference type="NCBI Taxonomy" id="981085"/>
    <lineage>
        <taxon>Eukaryota</taxon>
        <taxon>Viridiplantae</taxon>
        <taxon>Streptophyta</taxon>
        <taxon>Embryophyta</taxon>
        <taxon>Tracheophyta</taxon>
        <taxon>Spermatophyta</taxon>
        <taxon>Magnoliopsida</taxon>
        <taxon>eudicotyledons</taxon>
        <taxon>Gunneridae</taxon>
        <taxon>Pentapetalae</taxon>
        <taxon>rosids</taxon>
        <taxon>fabids</taxon>
        <taxon>Rosales</taxon>
        <taxon>Moraceae</taxon>
        <taxon>Moreae</taxon>
        <taxon>Morus</taxon>
    </lineage>
</organism>
<feature type="signal peptide" evidence="1">
    <location>
        <begin position="1"/>
        <end position="24"/>
    </location>
</feature>
<sequence>MAKRSTSAALVVVVVMLWLALCFAEDKAEDGTLKDIKEKSKSWGNWASDNFSEGLDRFSRESHEAKKPRDVIETVGEAASTATEMMNSAGFGTSKYAFSKAGKALSEAKEFGSFGLDKAKDA</sequence>
<dbReference type="Proteomes" id="UP000030645">
    <property type="component" value="Unassembled WGS sequence"/>
</dbReference>
<reference evidence="3" key="1">
    <citation type="submission" date="2013-01" db="EMBL/GenBank/DDBJ databases">
        <title>Draft Genome Sequence of a Mulberry Tree, Morus notabilis C.K. Schneid.</title>
        <authorList>
            <person name="He N."/>
            <person name="Zhao S."/>
        </authorList>
    </citation>
    <scope>NUCLEOTIDE SEQUENCE</scope>
</reference>
<accession>W9QYE0</accession>